<keyword evidence="2" id="KW-0472">Membrane</keyword>
<feature type="compositionally biased region" description="Low complexity" evidence="1">
    <location>
        <begin position="39"/>
        <end position="80"/>
    </location>
</feature>
<dbReference type="Proteomes" id="UP000054498">
    <property type="component" value="Unassembled WGS sequence"/>
</dbReference>
<evidence type="ECO:0000256" key="2">
    <source>
        <dbReference type="SAM" id="Phobius"/>
    </source>
</evidence>
<dbReference type="RefSeq" id="XP_013906763.1">
    <property type="nucleotide sequence ID" value="XM_014051309.1"/>
</dbReference>
<reference evidence="3 4" key="1">
    <citation type="journal article" date="2013" name="BMC Genomics">
        <title>Reconstruction of the lipid metabolism for the microalga Monoraphidium neglectum from its genome sequence reveals characteristics suitable for biofuel production.</title>
        <authorList>
            <person name="Bogen C."/>
            <person name="Al-Dilaimi A."/>
            <person name="Albersmeier A."/>
            <person name="Wichmann J."/>
            <person name="Grundmann M."/>
            <person name="Rupp O."/>
            <person name="Lauersen K.J."/>
            <person name="Blifernez-Klassen O."/>
            <person name="Kalinowski J."/>
            <person name="Goesmann A."/>
            <person name="Mussgnug J.H."/>
            <person name="Kruse O."/>
        </authorList>
    </citation>
    <scope>NUCLEOTIDE SEQUENCE [LARGE SCALE GENOMIC DNA]</scope>
    <source>
        <strain evidence="3 4">SAG 48.87</strain>
    </source>
</reference>
<dbReference type="PANTHER" id="PTHR35699:SF1">
    <property type="entry name" value="F2J10.10 PROTEIN"/>
    <property type="match status" value="1"/>
</dbReference>
<accession>A0A0D2LNA3</accession>
<feature type="transmembrane region" description="Helical" evidence="2">
    <location>
        <begin position="116"/>
        <end position="139"/>
    </location>
</feature>
<keyword evidence="2" id="KW-0812">Transmembrane</keyword>
<keyword evidence="4" id="KW-1185">Reference proteome</keyword>
<name>A0A0D2LNA3_9CHLO</name>
<dbReference type="EMBL" id="KK100235">
    <property type="protein sequence ID" value="KIZ07744.1"/>
    <property type="molecule type" value="Genomic_DNA"/>
</dbReference>
<proteinExistence type="predicted"/>
<keyword evidence="2" id="KW-1133">Transmembrane helix</keyword>
<protein>
    <submittedName>
        <fullName evidence="3">Uncharacterized protein</fullName>
    </submittedName>
</protein>
<dbReference type="PANTHER" id="PTHR35699">
    <property type="entry name" value="F2J10.10 PROTEIN"/>
    <property type="match status" value="1"/>
</dbReference>
<sequence>MQLQTSSVGAERSYEDLFKDEIARRGLNGGGVTSSSPAGTTSSRNRTGSSSSSQSSNPFQQPTPRGSIPGSRSREGPSSGDVDRESGQRERSIAMVNEGLEGLIPRASQLLQLGGSVFLAFAPFILAISLLFSGIYFVFGDSFVHGGQVGKGLPAYIDAEALLAEPTVDPRIPYM</sequence>
<gene>
    <name evidence="3" type="ORF">MNEG_0213</name>
</gene>
<dbReference type="AlphaFoldDB" id="A0A0D2LNA3"/>
<dbReference type="STRING" id="145388.A0A0D2LNA3"/>
<feature type="region of interest" description="Disordered" evidence="1">
    <location>
        <begin position="25"/>
        <end position="89"/>
    </location>
</feature>
<evidence type="ECO:0000313" key="3">
    <source>
        <dbReference type="EMBL" id="KIZ07744.1"/>
    </source>
</evidence>
<dbReference type="GeneID" id="25726331"/>
<dbReference type="KEGG" id="mng:MNEG_0213"/>
<evidence type="ECO:0000313" key="4">
    <source>
        <dbReference type="Proteomes" id="UP000054498"/>
    </source>
</evidence>
<evidence type="ECO:0000256" key="1">
    <source>
        <dbReference type="SAM" id="MobiDB-lite"/>
    </source>
</evidence>
<dbReference type="OrthoDB" id="2016911at2759"/>
<organism evidence="3 4">
    <name type="scientific">Monoraphidium neglectum</name>
    <dbReference type="NCBI Taxonomy" id="145388"/>
    <lineage>
        <taxon>Eukaryota</taxon>
        <taxon>Viridiplantae</taxon>
        <taxon>Chlorophyta</taxon>
        <taxon>core chlorophytes</taxon>
        <taxon>Chlorophyceae</taxon>
        <taxon>CS clade</taxon>
        <taxon>Sphaeropleales</taxon>
        <taxon>Selenastraceae</taxon>
        <taxon>Monoraphidium</taxon>
    </lineage>
</organism>